<reference evidence="2" key="1">
    <citation type="journal article" date="2019" name="MBio">
        <title>Virus Genomes from Deep Sea Sediments Expand the Ocean Megavirome and Support Independent Origins of Viral Gigantism.</title>
        <authorList>
            <person name="Backstrom D."/>
            <person name="Yutin N."/>
            <person name="Jorgensen S.L."/>
            <person name="Dharamshi J."/>
            <person name="Homa F."/>
            <person name="Zaremba-Niedwiedzka K."/>
            <person name="Spang A."/>
            <person name="Wolf Y.I."/>
            <person name="Koonin E.V."/>
            <person name="Ettema T.J."/>
        </authorList>
    </citation>
    <scope>NUCLEOTIDE SEQUENCE</scope>
</reference>
<feature type="region of interest" description="Disordered" evidence="1">
    <location>
        <begin position="37"/>
        <end position="56"/>
    </location>
</feature>
<sequence length="56" mass="6001">MWEFLVGVIVGIYLGTRDDCRPAIDAACAFVRERLPSPRARPPAAAPGAPKPEGHT</sequence>
<proteinExistence type="predicted"/>
<dbReference type="EMBL" id="MK500337">
    <property type="protein sequence ID" value="QBK86821.1"/>
    <property type="molecule type" value="Genomic_DNA"/>
</dbReference>
<name>A0A481YV91_9VIRU</name>
<accession>A0A481YV91</accession>
<evidence type="ECO:0000256" key="1">
    <source>
        <dbReference type="SAM" id="MobiDB-lite"/>
    </source>
</evidence>
<protein>
    <submittedName>
        <fullName evidence="2">Uncharacterized protein</fullName>
    </submittedName>
</protein>
<gene>
    <name evidence="2" type="ORF">LCMAC103_01560</name>
</gene>
<organism evidence="2">
    <name type="scientific">Marseillevirus LCMAC103</name>
    <dbReference type="NCBI Taxonomy" id="2506604"/>
    <lineage>
        <taxon>Viruses</taxon>
        <taxon>Varidnaviria</taxon>
        <taxon>Bamfordvirae</taxon>
        <taxon>Nucleocytoviricota</taxon>
        <taxon>Megaviricetes</taxon>
        <taxon>Pimascovirales</taxon>
        <taxon>Pimascovirales incertae sedis</taxon>
        <taxon>Marseilleviridae</taxon>
    </lineage>
</organism>
<evidence type="ECO:0000313" key="2">
    <source>
        <dbReference type="EMBL" id="QBK86821.1"/>
    </source>
</evidence>